<dbReference type="Gene3D" id="1.25.10.10">
    <property type="entry name" value="Leucine-rich Repeat Variant"/>
    <property type="match status" value="5"/>
</dbReference>
<dbReference type="PANTHER" id="PTHR16023">
    <property type="entry name" value="TAX1 BINDING PROTEIN-RELATED"/>
    <property type="match status" value="1"/>
</dbReference>
<dbReference type="InterPro" id="IPR021841">
    <property type="entry name" value="VAC14_Fig4p-bd"/>
</dbReference>
<feature type="domain" description="Vacuolar protein 14 C-terminal Fig4-binding" evidence="7">
    <location>
        <begin position="874"/>
        <end position="1051"/>
    </location>
</feature>
<evidence type="ECO:0000256" key="1">
    <source>
        <dbReference type="ARBA" id="ARBA00004308"/>
    </source>
</evidence>
<dbReference type="InterPro" id="IPR011989">
    <property type="entry name" value="ARM-like"/>
</dbReference>
<proteinExistence type="inferred from homology"/>
<name>A0A507CND0_9FUNG</name>
<dbReference type="GO" id="GO:0006661">
    <property type="term" value="P:phosphatidylinositol biosynthetic process"/>
    <property type="evidence" value="ECO:0007669"/>
    <property type="project" value="InterPro"/>
</dbReference>
<dbReference type="EMBL" id="QEAN01000305">
    <property type="protein sequence ID" value="TPX40623.1"/>
    <property type="molecule type" value="Genomic_DNA"/>
</dbReference>
<feature type="region of interest" description="Disordered" evidence="6">
    <location>
        <begin position="591"/>
        <end position="610"/>
    </location>
</feature>
<dbReference type="InterPro" id="IPR016024">
    <property type="entry name" value="ARM-type_fold"/>
</dbReference>
<feature type="compositionally biased region" description="Basic and acidic residues" evidence="6">
    <location>
        <begin position="1157"/>
        <end position="1166"/>
    </location>
</feature>
<feature type="repeat" description="HEAT" evidence="5">
    <location>
        <begin position="288"/>
        <end position="324"/>
    </location>
</feature>
<keyword evidence="4" id="KW-0472">Membrane</keyword>
<sequence length="1197" mass="132381">MEASEKTPSTSSLSPLIYRGLNDKLYEKRKAAALEVERLVREYLVVNDHTRIRSLIRLLVLDFAYSPIPNSRNGGLIALAAVAIALGPEWVVQYLDFIVPPILNCFTDQDSRVRGLNDKLYEKRKAAALEVERLVREYLVVNDHTRIRSLIRLLVLDFAYSPIPNSRNGGLIALAAVAIALGPEWVVQYLDFIVPPILNCFTDQDSRVRGLNDKLYEKRKAAALEVERLVREYLVVNDHTRIRSLIRLLVLDFAYSPIPNSRNGGLIALAAVAIALGPEWVVQYLDFIVPPILNCFTDQDSRVRYYACESMYNVAKMARGEILKYFNELFDGLSKLSADSEVTVKNGAELLDRSLKDIVCEQAVYYHPIHYAQLLSASTTTPPPPSIQTISPSPVLSNSGLVHTTPVIITTPASSNPSPDTLPILPAVPGSSPLLPGSKPSEFNLPRFIPLLIERIKTLNPFTRMFLVQWIGVLDSVPDLELIAYLPEFLEGLFGYLSDTNADIRTATLNVLGEFLKEIRDVVEVQREHGVVHFRGKDGIMYGRYDSDNHHSAVATTTTSEKPGALSPTSETIKSPSPSSPGVEQISPSLTVVSSTATPSPSSHFHIDPTRDGSLPYRLGQAVILDFGRMVDILHPFLASEDESTHATALRWMSEFVVLARELMFPYTPTLLSSILKSLPNPSPTIRTISIEANANLYRLVLSYESYVPTPADGIKSPDANSTITLSVADTFTDRSGLKSPNSMERENHTLSPIPPGNSSSPTASRTTQPQTVKIEVDFEATVDQLVAVLSDDHDESRIAAVDWLLMLHRKAPHRVFAPCDDTFSLLFRALSDPSEEVVKRDLSLIAQVSMHLDDASLSQLLRNLLALFATDRRLLEQRGALITRHLSLTLNPERIFKLYAEALEREEDLDFASTMVQNLNVILITAPELIDLRRRLKYLDQKDGSALFTTLYKSWAHNAVATFSLCLLAGCYDHAYHLISSFAELEITVSLLVQIDRLVQLLESPVFTGLRLQLLEPDRHPALYKCMYGILMLLPQSSAYATLRNRLSSINGLVTMFGPGAATNAQQSSSGGASSKSPNVSGRSKSNETAPKWTELMLIFRNMQAKHERARRIGARSSSQEKTSRRGGYNLRNNDDAPTGSSFGEEAGITGSSSSQKRDRGKPSRSDASTRLATTSSLPISLPSRQTSSGQPKTRP</sequence>
<dbReference type="Pfam" id="PF11916">
    <property type="entry name" value="Vac14_Fig4_bd"/>
    <property type="match status" value="1"/>
</dbReference>
<dbReference type="Proteomes" id="UP000317494">
    <property type="component" value="Unassembled WGS sequence"/>
</dbReference>
<feature type="compositionally biased region" description="Polar residues" evidence="6">
    <location>
        <begin position="1167"/>
        <end position="1197"/>
    </location>
</feature>
<organism evidence="8 9">
    <name type="scientific">Synchytrium endobioticum</name>
    <dbReference type="NCBI Taxonomy" id="286115"/>
    <lineage>
        <taxon>Eukaryota</taxon>
        <taxon>Fungi</taxon>
        <taxon>Fungi incertae sedis</taxon>
        <taxon>Chytridiomycota</taxon>
        <taxon>Chytridiomycota incertae sedis</taxon>
        <taxon>Chytridiomycetes</taxon>
        <taxon>Synchytriales</taxon>
        <taxon>Synchytriaceae</taxon>
        <taxon>Synchytrium</taxon>
    </lineage>
</organism>
<protein>
    <recommendedName>
        <fullName evidence="7">Vacuolar protein 14 C-terminal Fig4-binding domain-containing protein</fullName>
    </recommendedName>
</protein>
<gene>
    <name evidence="8" type="ORF">SeMB42_g05912</name>
</gene>
<evidence type="ECO:0000259" key="7">
    <source>
        <dbReference type="Pfam" id="PF11916"/>
    </source>
</evidence>
<dbReference type="PROSITE" id="PS50077">
    <property type="entry name" value="HEAT_REPEAT"/>
    <property type="match status" value="1"/>
</dbReference>
<feature type="compositionally biased region" description="Polar residues" evidence="6">
    <location>
        <begin position="554"/>
        <end position="582"/>
    </location>
</feature>
<feature type="region of interest" description="Disordered" evidence="6">
    <location>
        <begin position="735"/>
        <end position="770"/>
    </location>
</feature>
<keyword evidence="9" id="KW-1185">Reference proteome</keyword>
<evidence type="ECO:0000256" key="6">
    <source>
        <dbReference type="SAM" id="MobiDB-lite"/>
    </source>
</evidence>
<dbReference type="PANTHER" id="PTHR16023:SF0">
    <property type="entry name" value="PROTEIN VAC14 HOMOLOG"/>
    <property type="match status" value="1"/>
</dbReference>
<comment type="similarity">
    <text evidence="2">Belongs to the VAC14 family.</text>
</comment>
<dbReference type="STRING" id="286115.A0A507CND0"/>
<dbReference type="GO" id="GO:0070772">
    <property type="term" value="C:PAS complex"/>
    <property type="evidence" value="ECO:0007669"/>
    <property type="project" value="InterPro"/>
</dbReference>
<feature type="region of interest" description="Disordered" evidence="6">
    <location>
        <begin position="553"/>
        <end position="586"/>
    </location>
</feature>
<feature type="region of interest" description="Disordered" evidence="6">
    <location>
        <begin position="1064"/>
        <end position="1090"/>
    </location>
</feature>
<evidence type="ECO:0000313" key="9">
    <source>
        <dbReference type="Proteomes" id="UP000317494"/>
    </source>
</evidence>
<evidence type="ECO:0000256" key="3">
    <source>
        <dbReference type="ARBA" id="ARBA00022737"/>
    </source>
</evidence>
<dbReference type="VEuPathDB" id="FungiDB:SeMB42_g05912"/>
<feature type="compositionally biased region" description="Polar residues" evidence="6">
    <location>
        <begin position="1077"/>
        <end position="1090"/>
    </location>
</feature>
<feature type="compositionally biased region" description="Polar residues" evidence="6">
    <location>
        <begin position="757"/>
        <end position="770"/>
    </location>
</feature>
<dbReference type="InterPro" id="IPR021133">
    <property type="entry name" value="HEAT_type_2"/>
</dbReference>
<evidence type="ECO:0000313" key="8">
    <source>
        <dbReference type="EMBL" id="TPX40623.1"/>
    </source>
</evidence>
<comment type="caution">
    <text evidence="8">The sequence shown here is derived from an EMBL/GenBank/DDBJ whole genome shotgun (WGS) entry which is preliminary data.</text>
</comment>
<dbReference type="InterPro" id="IPR026825">
    <property type="entry name" value="Vac14"/>
</dbReference>
<dbReference type="SUPFAM" id="SSF48371">
    <property type="entry name" value="ARM repeat"/>
    <property type="match status" value="2"/>
</dbReference>
<evidence type="ECO:0000256" key="5">
    <source>
        <dbReference type="PROSITE-ProRule" id="PRU00103"/>
    </source>
</evidence>
<keyword evidence="3" id="KW-0677">Repeat</keyword>
<evidence type="ECO:0000256" key="2">
    <source>
        <dbReference type="ARBA" id="ARBA00010225"/>
    </source>
</evidence>
<dbReference type="Pfam" id="PF12755">
    <property type="entry name" value="Vac14_Fab1_bd"/>
    <property type="match status" value="3"/>
</dbReference>
<comment type="subcellular location">
    <subcellularLocation>
        <location evidence="1">Endomembrane system</location>
    </subcellularLocation>
</comment>
<feature type="compositionally biased region" description="Low complexity" evidence="6">
    <location>
        <begin position="591"/>
        <end position="603"/>
    </location>
</feature>
<accession>A0A507CND0</accession>
<dbReference type="GO" id="GO:0000329">
    <property type="term" value="C:fungal-type vacuole membrane"/>
    <property type="evidence" value="ECO:0007669"/>
    <property type="project" value="TreeGrafter"/>
</dbReference>
<feature type="region of interest" description="Disordered" evidence="6">
    <location>
        <begin position="1108"/>
        <end position="1197"/>
    </location>
</feature>
<feature type="compositionally biased region" description="Low complexity" evidence="6">
    <location>
        <begin position="1066"/>
        <end position="1076"/>
    </location>
</feature>
<reference evidence="8 9" key="1">
    <citation type="journal article" date="2019" name="Sci. Rep.">
        <title>Comparative genomics of chytrid fungi reveal insights into the obligate biotrophic and pathogenic lifestyle of Synchytrium endobioticum.</title>
        <authorList>
            <person name="van de Vossenberg B.T.L.H."/>
            <person name="Warris S."/>
            <person name="Nguyen H.D.T."/>
            <person name="van Gent-Pelzer M.P.E."/>
            <person name="Joly D.L."/>
            <person name="van de Geest H.C."/>
            <person name="Bonants P.J.M."/>
            <person name="Smith D.S."/>
            <person name="Levesque C.A."/>
            <person name="van der Lee T.A.J."/>
        </authorList>
    </citation>
    <scope>NUCLEOTIDE SEQUENCE [LARGE SCALE GENOMIC DNA]</scope>
    <source>
        <strain evidence="8 9">MB42</strain>
    </source>
</reference>
<evidence type="ECO:0000256" key="4">
    <source>
        <dbReference type="ARBA" id="ARBA00023136"/>
    </source>
</evidence>
<dbReference type="GO" id="GO:0010008">
    <property type="term" value="C:endosome membrane"/>
    <property type="evidence" value="ECO:0007669"/>
    <property type="project" value="TreeGrafter"/>
</dbReference>
<dbReference type="AlphaFoldDB" id="A0A507CND0"/>